<proteinExistence type="predicted"/>
<dbReference type="Proteomes" id="UP000713904">
    <property type="component" value="Unassembled WGS sequence"/>
</dbReference>
<evidence type="ECO:0000313" key="1">
    <source>
        <dbReference type="EMBL" id="MBC2575073.1"/>
    </source>
</evidence>
<dbReference type="RefSeq" id="WP_185623127.1">
    <property type="nucleotide sequence ID" value="NZ_JABGBW010000001.1"/>
</dbReference>
<organism evidence="1 2">
    <name type="scientific">Peptostreptococcus canis</name>
    <dbReference type="NCBI Taxonomy" id="1159213"/>
    <lineage>
        <taxon>Bacteria</taxon>
        <taxon>Bacillati</taxon>
        <taxon>Bacillota</taxon>
        <taxon>Clostridia</taxon>
        <taxon>Peptostreptococcales</taxon>
        <taxon>Peptostreptococcaceae</taxon>
        <taxon>Peptostreptococcus</taxon>
    </lineage>
</organism>
<gene>
    <name evidence="1" type="ORF">HLB29_00045</name>
</gene>
<reference evidence="1 2" key="1">
    <citation type="submission" date="2020-05" db="EMBL/GenBank/DDBJ databases">
        <title>Draft genome of xy-202 and genomic insight in genome of the genus Peptostreptococcus.</title>
        <authorList>
            <person name="Zhang Z."/>
        </authorList>
    </citation>
    <scope>NUCLEOTIDE SEQUENCE [LARGE SCALE GENOMIC DNA]</scope>
    <source>
        <strain evidence="1 2">DSM 27025</strain>
    </source>
</reference>
<accession>A0ABR6TIW4</accession>
<keyword evidence="2" id="KW-1185">Reference proteome</keyword>
<sequence>MIDDNIIDPLINKRNILLNKLDFLINDKSLLLPEVSNSYIKELETFLDEIISFDYKLNKVINLICSSYPNSIKISNSISEIIHSHYFWRISIKNLIFILNNYNQFDNNVIPDMKTVYRMKFNSQEISNDFPFFHFYKNYNIHNIVKITFFTDEFELFLQNDNLDIFDFIVLRSIFVFYANNLNKISYTNLFKYISSNNPNVVTDKQITLIRNSVLKLKKISIIINNIMTKQTHKEKLLYTIDLNEHEFLVLRDTFIYRFSTMSGLHVKLDNNAFNCPISMTKSNIYLDNLYSDLNAENNQTKKKLRDAVFRILEYWESSNVINSFEICKYNNRFTRIIIKK</sequence>
<comment type="caution">
    <text evidence="1">The sequence shown here is derived from an EMBL/GenBank/DDBJ whole genome shotgun (WGS) entry which is preliminary data.</text>
</comment>
<dbReference type="EMBL" id="JABGBW010000001">
    <property type="protein sequence ID" value="MBC2575073.1"/>
    <property type="molecule type" value="Genomic_DNA"/>
</dbReference>
<name>A0ABR6TIW4_9FIRM</name>
<protein>
    <submittedName>
        <fullName evidence="1">Uncharacterized protein</fullName>
    </submittedName>
</protein>
<evidence type="ECO:0000313" key="2">
    <source>
        <dbReference type="Proteomes" id="UP000713904"/>
    </source>
</evidence>